<evidence type="ECO:0000313" key="4">
    <source>
        <dbReference type="Proteomes" id="UP000242699"/>
    </source>
</evidence>
<feature type="domain" description="Glycoamylase-like" evidence="1">
    <location>
        <begin position="296"/>
        <end position="474"/>
    </location>
</feature>
<dbReference type="InterPro" id="IPR021478">
    <property type="entry name" value="DUF3131"/>
</dbReference>
<sequence>MSSILLWSPLSPAASAPLVGTTTIKSPPSESLAPAPPLNMLYAGQPLNSQQRKILKAIATRTWKFFSIDVNPQTDLPMDNVGFQGAPAEGAYTSPTDIAMYLWSITAAAQMHIISPHAGYMMASRELSAIQKLQKWHGFLLSWYNTNTGAAIKGPNQAAISTTHGQFISTVDNGWYASSLVIIRNAFPGLKTRATNLLKAMNFGIFYDNGNQSTNINAGQMYGGYYAGVGPATFEYGLLNTDPRIAAYIGIGTQTLPGDVWWRTWRTLPADFTWQTQTPAGPTVSYTDPYSNKSFAVVEGHYTYDGISYVPSWGGSEFEALMAPLVVPEASWGQKSFGLNDINYAQASIDYATKTLKYPVWGLSPASVPGTTGNYNAYGAYPLGSGGLGSAYSHSAVTPYASFLALPFLPQESYNNIEKLHKLYKVYGSYGFYDAVNPVTGTVAPRYLVLDQGMVMAGIDAALMQGGLQRYFAEDPIGQRIKSYLTMEHFSINPVPGMVLHYGQIR</sequence>
<evidence type="ECO:0000313" key="3">
    <source>
        <dbReference type="EMBL" id="PSR29712.1"/>
    </source>
</evidence>
<dbReference type="Proteomes" id="UP000242699">
    <property type="component" value="Unassembled WGS sequence"/>
</dbReference>
<gene>
    <name evidence="3" type="ORF">C7B43_07715</name>
</gene>
<feature type="domain" description="DUF3131" evidence="2">
    <location>
        <begin position="58"/>
        <end position="210"/>
    </location>
</feature>
<dbReference type="AlphaFoldDB" id="A0A2T2X5E8"/>
<proteinExistence type="predicted"/>
<evidence type="ECO:0000259" key="1">
    <source>
        <dbReference type="Pfam" id="PF10091"/>
    </source>
</evidence>
<dbReference type="EMBL" id="PXYT01000014">
    <property type="protein sequence ID" value="PSR29712.1"/>
    <property type="molecule type" value="Genomic_DNA"/>
</dbReference>
<dbReference type="Pfam" id="PF11329">
    <property type="entry name" value="DUF3131"/>
    <property type="match status" value="1"/>
</dbReference>
<evidence type="ECO:0000259" key="2">
    <source>
        <dbReference type="Pfam" id="PF11329"/>
    </source>
</evidence>
<protein>
    <submittedName>
        <fullName evidence="3">Uncharacterized protein</fullName>
    </submittedName>
</protein>
<comment type="caution">
    <text evidence="3">The sequence shown here is derived from an EMBL/GenBank/DDBJ whole genome shotgun (WGS) entry which is preliminary data.</text>
</comment>
<dbReference type="Pfam" id="PF10091">
    <property type="entry name" value="Glycoamylase"/>
    <property type="match status" value="1"/>
</dbReference>
<dbReference type="Gene3D" id="1.50.10.140">
    <property type="match status" value="1"/>
</dbReference>
<organism evidence="3 4">
    <name type="scientific">Sulfobacillus benefaciens</name>
    <dbReference type="NCBI Taxonomy" id="453960"/>
    <lineage>
        <taxon>Bacteria</taxon>
        <taxon>Bacillati</taxon>
        <taxon>Bacillota</taxon>
        <taxon>Clostridia</taxon>
        <taxon>Eubacteriales</taxon>
        <taxon>Clostridiales Family XVII. Incertae Sedis</taxon>
        <taxon>Sulfobacillus</taxon>
    </lineage>
</organism>
<accession>A0A2T2X5E8</accession>
<dbReference type="InterPro" id="IPR019282">
    <property type="entry name" value="Glycoamylase-like_cons_dom"/>
</dbReference>
<name>A0A2T2X5E8_9FIRM</name>
<reference evidence="3 4" key="1">
    <citation type="journal article" date="2014" name="BMC Genomics">
        <title>Comparison of environmental and isolate Sulfobacillus genomes reveals diverse carbon, sulfur, nitrogen, and hydrogen metabolisms.</title>
        <authorList>
            <person name="Justice N.B."/>
            <person name="Norman A."/>
            <person name="Brown C.T."/>
            <person name="Singh A."/>
            <person name="Thomas B.C."/>
            <person name="Banfield J.F."/>
        </authorList>
    </citation>
    <scope>NUCLEOTIDE SEQUENCE [LARGE SCALE GENOMIC DNA]</scope>
    <source>
        <strain evidence="3">AMDSBA1</strain>
    </source>
</reference>